<evidence type="ECO:0000256" key="1">
    <source>
        <dbReference type="ARBA" id="ARBA00023125"/>
    </source>
</evidence>
<dbReference type="AlphaFoldDB" id="A0A6G1U3J2"/>
<dbReference type="GO" id="GO:0003677">
    <property type="term" value="F:DNA binding"/>
    <property type="evidence" value="ECO:0007669"/>
    <property type="project" value="UniProtKB-KW"/>
</dbReference>
<dbReference type="OrthoDB" id="1071815at2"/>
<keyword evidence="1 4" id="KW-0238">DNA-binding</keyword>
<dbReference type="Proteomes" id="UP000480425">
    <property type="component" value="Unassembled WGS sequence"/>
</dbReference>
<feature type="region of interest" description="Disordered" evidence="2">
    <location>
        <begin position="129"/>
        <end position="165"/>
    </location>
</feature>
<proteinExistence type="predicted"/>
<dbReference type="EMBL" id="VZCB01000095">
    <property type="protein sequence ID" value="MQN81987.1"/>
    <property type="molecule type" value="Genomic_DNA"/>
</dbReference>
<accession>A0A6G1U3J2</accession>
<feature type="compositionally biased region" description="Low complexity" evidence="2">
    <location>
        <begin position="129"/>
        <end position="138"/>
    </location>
</feature>
<evidence type="ECO:0000259" key="3">
    <source>
        <dbReference type="Pfam" id="PF18291"/>
    </source>
</evidence>
<sequence>MIKYVLKQNKNKKSLAFGKWYAFPVVEETMDLAELAKHMEEHNTGFTEAMCLGMMTAMVKCIKEQLLAGKNVKIDNLAIFSVGIRNKEGAKTEAEFTAANNIAGVKLRARATGTLSNANLNSSASVKKASVVSSASTSEGGNTPSGGNSQTGDSSSDNNGTNVGL</sequence>
<feature type="compositionally biased region" description="Polar residues" evidence="2">
    <location>
        <begin position="139"/>
        <end position="165"/>
    </location>
</feature>
<name>A0A6G1U3J2_9BACT</name>
<organism evidence="4 5">
    <name type="scientific">Segatella copri</name>
    <dbReference type="NCBI Taxonomy" id="165179"/>
    <lineage>
        <taxon>Bacteria</taxon>
        <taxon>Pseudomonadati</taxon>
        <taxon>Bacteroidota</taxon>
        <taxon>Bacteroidia</taxon>
        <taxon>Bacteroidales</taxon>
        <taxon>Prevotellaceae</taxon>
        <taxon>Segatella</taxon>
    </lineage>
</organism>
<dbReference type="RefSeq" id="WP_153125565.1">
    <property type="nucleotide sequence ID" value="NZ_VZCB01000095.1"/>
</dbReference>
<dbReference type="SUPFAM" id="SSF47729">
    <property type="entry name" value="IHF-like DNA-binding proteins"/>
    <property type="match status" value="1"/>
</dbReference>
<gene>
    <name evidence="4" type="ORF">F7D73_13770</name>
</gene>
<dbReference type="InterPro" id="IPR041607">
    <property type="entry name" value="HU-HIG"/>
</dbReference>
<evidence type="ECO:0000313" key="5">
    <source>
        <dbReference type="Proteomes" id="UP000480425"/>
    </source>
</evidence>
<evidence type="ECO:0000313" key="4">
    <source>
        <dbReference type="EMBL" id="MQN81987.1"/>
    </source>
</evidence>
<protein>
    <submittedName>
        <fullName evidence="4">DNA-binding protein</fullName>
    </submittedName>
</protein>
<comment type="caution">
    <text evidence="4">The sequence shown here is derived from an EMBL/GenBank/DDBJ whole genome shotgun (WGS) entry which is preliminary data.</text>
</comment>
<evidence type="ECO:0000256" key="2">
    <source>
        <dbReference type="SAM" id="MobiDB-lite"/>
    </source>
</evidence>
<dbReference type="InterPro" id="IPR010992">
    <property type="entry name" value="IHF-like_DNA-bd_dom_sf"/>
</dbReference>
<feature type="domain" description="HU" evidence="3">
    <location>
        <begin position="2"/>
        <end position="112"/>
    </location>
</feature>
<dbReference type="Pfam" id="PF18291">
    <property type="entry name" value="HU-HIG"/>
    <property type="match status" value="1"/>
</dbReference>
<reference evidence="4 5" key="1">
    <citation type="submission" date="2019-09" db="EMBL/GenBank/DDBJ databases">
        <title>Distinct polysaccharide growth profiles of human intestinal Prevotella copri isolates.</title>
        <authorList>
            <person name="Fehlner-Peach H."/>
            <person name="Magnabosco C."/>
            <person name="Raghavan V."/>
            <person name="Scher J.U."/>
            <person name="Tett A."/>
            <person name="Cox L.M."/>
            <person name="Gottsegen C."/>
            <person name="Watters A."/>
            <person name="Wiltshire- Gordon J.D."/>
            <person name="Segata N."/>
            <person name="Bonneau R."/>
            <person name="Littman D.R."/>
        </authorList>
    </citation>
    <scope>NUCLEOTIDE SEQUENCE [LARGE SCALE GENOMIC DNA]</scope>
    <source>
        <strain evidence="5">iA622</strain>
    </source>
</reference>